<dbReference type="AlphaFoldDB" id="A0A1I1L752"/>
<organism evidence="2 3">
    <name type="scientific">Alkalibacterium subtropicum</name>
    <dbReference type="NCBI Taxonomy" id="753702"/>
    <lineage>
        <taxon>Bacteria</taxon>
        <taxon>Bacillati</taxon>
        <taxon>Bacillota</taxon>
        <taxon>Bacilli</taxon>
        <taxon>Lactobacillales</taxon>
        <taxon>Carnobacteriaceae</taxon>
        <taxon>Alkalibacterium</taxon>
    </lineage>
</organism>
<proteinExistence type="inferred from homology"/>
<evidence type="ECO:0000256" key="1">
    <source>
        <dbReference type="ARBA" id="ARBA00006484"/>
    </source>
</evidence>
<reference evidence="3" key="1">
    <citation type="submission" date="2016-10" db="EMBL/GenBank/DDBJ databases">
        <authorList>
            <person name="Varghese N."/>
            <person name="Submissions S."/>
        </authorList>
    </citation>
    <scope>NUCLEOTIDE SEQUENCE [LARGE SCALE GENOMIC DNA]</scope>
    <source>
        <strain evidence="3">DSM 23664</strain>
    </source>
</reference>
<dbReference type="Gene3D" id="3.40.50.720">
    <property type="entry name" value="NAD(P)-binding Rossmann-like Domain"/>
    <property type="match status" value="1"/>
</dbReference>
<evidence type="ECO:0000313" key="2">
    <source>
        <dbReference type="EMBL" id="SFC66828.1"/>
    </source>
</evidence>
<name>A0A1I1L752_9LACT</name>
<dbReference type="InterPro" id="IPR050259">
    <property type="entry name" value="SDR"/>
</dbReference>
<dbReference type="Proteomes" id="UP000199612">
    <property type="component" value="Unassembled WGS sequence"/>
</dbReference>
<dbReference type="STRING" id="753702.SAMN04488102_11715"/>
<dbReference type="EMBL" id="FOLT01000017">
    <property type="protein sequence ID" value="SFC66828.1"/>
    <property type="molecule type" value="Genomic_DNA"/>
</dbReference>
<dbReference type="InterPro" id="IPR036291">
    <property type="entry name" value="NAD(P)-bd_dom_sf"/>
</dbReference>
<accession>A0A1I1L752</accession>
<protein>
    <submittedName>
        <fullName evidence="2">Short chain dehydrogenase</fullName>
    </submittedName>
</protein>
<dbReference type="SUPFAM" id="SSF51735">
    <property type="entry name" value="NAD(P)-binding Rossmann-fold domains"/>
    <property type="match status" value="1"/>
</dbReference>
<evidence type="ECO:0000313" key="3">
    <source>
        <dbReference type="Proteomes" id="UP000199612"/>
    </source>
</evidence>
<dbReference type="Pfam" id="PF00106">
    <property type="entry name" value="adh_short"/>
    <property type="match status" value="1"/>
</dbReference>
<sequence length="80" mass="8874">MLELKDKWVLVTGASRGIGREIALAMAKYGANVIVHSRKREHTEDLVEEIKGHGVKAFSVAAELSEEEEVRKMADAVLKK</sequence>
<gene>
    <name evidence="2" type="ORF">SAMN04488102_11715</name>
</gene>
<comment type="similarity">
    <text evidence="1">Belongs to the short-chain dehydrogenases/reductases (SDR) family.</text>
</comment>
<dbReference type="RefSeq" id="WP_281242242.1">
    <property type="nucleotide sequence ID" value="NZ_FOLT01000017.1"/>
</dbReference>
<dbReference type="PANTHER" id="PTHR42879">
    <property type="entry name" value="3-OXOACYL-(ACYL-CARRIER-PROTEIN) REDUCTASE"/>
    <property type="match status" value="1"/>
</dbReference>
<keyword evidence="3" id="KW-1185">Reference proteome</keyword>
<dbReference type="InterPro" id="IPR002347">
    <property type="entry name" value="SDR_fam"/>
</dbReference>
<dbReference type="PANTHER" id="PTHR42879:SF2">
    <property type="entry name" value="3-OXOACYL-[ACYL-CARRIER-PROTEIN] REDUCTASE FABG"/>
    <property type="match status" value="1"/>
</dbReference>